<keyword evidence="3 4" id="KW-0472">Membrane</keyword>
<dbReference type="PANTHER" id="PTHR38100">
    <property type="entry name" value="HIGH FREQUENCY LYSOGENIZATION PROTEIN HFLD"/>
    <property type="match status" value="1"/>
</dbReference>
<keyword evidence="2 4" id="KW-0963">Cytoplasm</keyword>
<dbReference type="SUPFAM" id="SSF101322">
    <property type="entry name" value="YcfC-like"/>
    <property type="match status" value="1"/>
</dbReference>
<dbReference type="PANTHER" id="PTHR38100:SF1">
    <property type="entry name" value="HIGH FREQUENCY LYSOGENIZATION PROTEIN HFLD"/>
    <property type="match status" value="1"/>
</dbReference>
<comment type="similarity">
    <text evidence="4">Belongs to the HflD family.</text>
</comment>
<dbReference type="NCBIfam" id="NF001246">
    <property type="entry name" value="PRK00218.1-2"/>
    <property type="match status" value="1"/>
</dbReference>
<dbReference type="Gene3D" id="1.10.3890.10">
    <property type="entry name" value="HflD-like"/>
    <property type="match status" value="1"/>
</dbReference>
<evidence type="ECO:0000256" key="3">
    <source>
        <dbReference type="ARBA" id="ARBA00023136"/>
    </source>
</evidence>
<evidence type="ECO:0000256" key="2">
    <source>
        <dbReference type="ARBA" id="ARBA00022490"/>
    </source>
</evidence>
<dbReference type="InterPro" id="IPR035932">
    <property type="entry name" value="HflD-like_sf"/>
</dbReference>
<protein>
    <recommendedName>
        <fullName evidence="4">High frequency lysogenization protein HflD homolog</fullName>
    </recommendedName>
</protein>
<keyword evidence="6" id="KW-1185">Reference proteome</keyword>
<gene>
    <name evidence="4 5" type="primary">hflD</name>
    <name evidence="5" type="ORF">V6255_17475</name>
</gene>
<accession>A0ABU9HGD9</accession>
<comment type="caution">
    <text evidence="5">The sequence shown here is derived from an EMBL/GenBank/DDBJ whole genome shotgun (WGS) entry which is preliminary data.</text>
</comment>
<evidence type="ECO:0000313" key="5">
    <source>
        <dbReference type="EMBL" id="MEL0660924.1"/>
    </source>
</evidence>
<dbReference type="RefSeq" id="WP_025564692.1">
    <property type="nucleotide sequence ID" value="NZ_JBAKBA010000068.1"/>
</dbReference>
<reference evidence="5 6" key="1">
    <citation type="submission" date="2024-02" db="EMBL/GenBank/DDBJ databases">
        <title>Bacteria isolated from the canopy kelp, Nereocystis luetkeana.</title>
        <authorList>
            <person name="Pfister C.A."/>
            <person name="Younker I.T."/>
            <person name="Light S.H."/>
        </authorList>
    </citation>
    <scope>NUCLEOTIDE SEQUENCE [LARGE SCALE GENOMIC DNA]</scope>
    <source>
        <strain evidence="5 6">TI.2.07</strain>
    </source>
</reference>
<dbReference type="InterPro" id="IPR007451">
    <property type="entry name" value="HflD"/>
</dbReference>
<evidence type="ECO:0000313" key="6">
    <source>
        <dbReference type="Proteomes" id="UP001366060"/>
    </source>
</evidence>
<dbReference type="EMBL" id="JBAKBA010000068">
    <property type="protein sequence ID" value="MEL0660924.1"/>
    <property type="molecule type" value="Genomic_DNA"/>
</dbReference>
<evidence type="ECO:0000256" key="4">
    <source>
        <dbReference type="HAMAP-Rule" id="MF_00695"/>
    </source>
</evidence>
<evidence type="ECO:0000256" key="1">
    <source>
        <dbReference type="ARBA" id="ARBA00022475"/>
    </source>
</evidence>
<name>A0ABU9HGD9_9GAMM</name>
<dbReference type="HAMAP" id="MF_00695">
    <property type="entry name" value="HflD_protein"/>
    <property type="match status" value="1"/>
</dbReference>
<organism evidence="5 6">
    <name type="scientific">Psychromonas arctica</name>
    <dbReference type="NCBI Taxonomy" id="168275"/>
    <lineage>
        <taxon>Bacteria</taxon>
        <taxon>Pseudomonadati</taxon>
        <taxon>Pseudomonadota</taxon>
        <taxon>Gammaproteobacteria</taxon>
        <taxon>Alteromonadales</taxon>
        <taxon>Psychromonadaceae</taxon>
        <taxon>Psychromonas</taxon>
    </lineage>
</organism>
<dbReference type="NCBIfam" id="NF001248">
    <property type="entry name" value="PRK00218.1-4"/>
    <property type="match status" value="1"/>
</dbReference>
<sequence length="209" mass="23004">MSFQTLESRSIAFAAMCQAAYLVDKIANKGICPDAVAFNASLRSIVRTDSAAPLEIFGGHESLKLGYKTVVAQLDNVDGSRNMQVTKYVAGLIALERKLSANPGSLNLLGERINQVNRQLAHFEIDDSSVLSNLDSIYKDLISNLGPKIQVNGNPSYLQQDHTQHKIRALLLAGVRAAVLWRQVGGKRRQLLLSRKAIVHQTKQNLLRT</sequence>
<keyword evidence="1 4" id="KW-1003">Cell membrane</keyword>
<dbReference type="Pfam" id="PF04356">
    <property type="entry name" value="DUF489"/>
    <property type="match status" value="1"/>
</dbReference>
<comment type="subcellular location">
    <subcellularLocation>
        <location evidence="4">Cytoplasm</location>
    </subcellularLocation>
    <subcellularLocation>
        <location evidence="4">Cell membrane</location>
        <topology evidence="4">Peripheral membrane protein</topology>
        <orientation evidence="4">Cytoplasmic side</orientation>
    </subcellularLocation>
</comment>
<proteinExistence type="inferred from homology"/>
<dbReference type="Proteomes" id="UP001366060">
    <property type="component" value="Unassembled WGS sequence"/>
</dbReference>